<comment type="caution">
    <text evidence="6">The sequence shown here is derived from an EMBL/GenBank/DDBJ whole genome shotgun (WGS) entry which is preliminary data.</text>
</comment>
<keyword evidence="5" id="KW-0539">Nucleus</keyword>
<dbReference type="GO" id="GO:0000981">
    <property type="term" value="F:DNA-binding transcription factor activity, RNA polymerase II-specific"/>
    <property type="evidence" value="ECO:0007669"/>
    <property type="project" value="TreeGrafter"/>
</dbReference>
<reference evidence="6" key="2">
    <citation type="journal article" date="2023" name="IMA Fungus">
        <title>Comparative genomic study of the Penicillium genus elucidates a diverse pangenome and 15 lateral gene transfer events.</title>
        <authorList>
            <person name="Petersen C."/>
            <person name="Sorensen T."/>
            <person name="Nielsen M.R."/>
            <person name="Sondergaard T.E."/>
            <person name="Sorensen J.L."/>
            <person name="Fitzpatrick D.A."/>
            <person name="Frisvad J.C."/>
            <person name="Nielsen K.L."/>
        </authorList>
    </citation>
    <scope>NUCLEOTIDE SEQUENCE</scope>
    <source>
        <strain evidence="6">IBT 19713</strain>
    </source>
</reference>
<dbReference type="OrthoDB" id="5226580at2759"/>
<evidence type="ECO:0000256" key="4">
    <source>
        <dbReference type="ARBA" id="ARBA00023163"/>
    </source>
</evidence>
<dbReference type="Proteomes" id="UP001150941">
    <property type="component" value="Unassembled WGS sequence"/>
</dbReference>
<dbReference type="InterPro" id="IPR051089">
    <property type="entry name" value="prtT"/>
</dbReference>
<dbReference type="GO" id="GO:0000976">
    <property type="term" value="F:transcription cis-regulatory region binding"/>
    <property type="evidence" value="ECO:0007669"/>
    <property type="project" value="TreeGrafter"/>
</dbReference>
<comment type="subcellular location">
    <subcellularLocation>
        <location evidence="1">Nucleus</location>
    </subcellularLocation>
</comment>
<gene>
    <name evidence="6" type="ORF">N7468_004960</name>
</gene>
<evidence type="ECO:0000313" key="6">
    <source>
        <dbReference type="EMBL" id="KAJ5232004.1"/>
    </source>
</evidence>
<keyword evidence="7" id="KW-1185">Reference proteome</keyword>
<evidence type="ECO:0000313" key="7">
    <source>
        <dbReference type="Proteomes" id="UP001150941"/>
    </source>
</evidence>
<keyword evidence="3" id="KW-0238">DNA-binding</keyword>
<name>A0A9W9NYA5_9EURO</name>
<accession>A0A9W9NYA5</accession>
<organism evidence="6 7">
    <name type="scientific">Penicillium chermesinum</name>
    <dbReference type="NCBI Taxonomy" id="63820"/>
    <lineage>
        <taxon>Eukaryota</taxon>
        <taxon>Fungi</taxon>
        <taxon>Dikarya</taxon>
        <taxon>Ascomycota</taxon>
        <taxon>Pezizomycotina</taxon>
        <taxon>Eurotiomycetes</taxon>
        <taxon>Eurotiomycetidae</taxon>
        <taxon>Eurotiales</taxon>
        <taxon>Aspergillaceae</taxon>
        <taxon>Penicillium</taxon>
    </lineage>
</organism>
<dbReference type="GO" id="GO:0005634">
    <property type="term" value="C:nucleus"/>
    <property type="evidence" value="ECO:0007669"/>
    <property type="project" value="UniProtKB-SubCell"/>
</dbReference>
<evidence type="ECO:0000256" key="1">
    <source>
        <dbReference type="ARBA" id="ARBA00004123"/>
    </source>
</evidence>
<evidence type="ECO:0000256" key="3">
    <source>
        <dbReference type="ARBA" id="ARBA00023125"/>
    </source>
</evidence>
<keyword evidence="4" id="KW-0804">Transcription</keyword>
<dbReference type="PANTHER" id="PTHR31845:SF10">
    <property type="entry name" value="ZN(II)2CYS6 TRANSCRIPTION FACTOR (EUROFUNG)"/>
    <property type="match status" value="1"/>
</dbReference>
<dbReference type="GeneID" id="83201560"/>
<keyword evidence="2" id="KW-0805">Transcription regulation</keyword>
<evidence type="ECO:0000256" key="5">
    <source>
        <dbReference type="ARBA" id="ARBA00023242"/>
    </source>
</evidence>
<sequence length="539" mass="59729">MRELRTREDPMHADSLVPNLRSLKSAGSLLNGQGKAPAVYHGSVDADSIANVMGIFNPISRIDHLESKVDLILGQIHGVNLQQRPEVSPNESQRSGESQGLDALDVIGRGIVGSAEADVLLGYWQREVAPGFPFVVIPDNATVEDLRSEKPFLLLSVLFMTSYQDIALNAALDEVIKSYVGGTVAQGTWNRDNSHDLLQGLLVIIAGSKTLIHLTRLGYYRQLAVAVIYELRIDRAPKIRSLESRINIVEDVDSPRTLQGIANAESRLLIGFYVIQSILATSGIAQGSGFHGELDRHVHAFRAEVEEYKAQLPFPINADYLIAAQYCALELHLCHISLFDPDPNTASTSDSLLVSKIDTLCHGLAAANQFFDYYAETTPLGQERGFTYVQWMQTGLIIAVACKLTLAALDPSLRQNTHLQKLREALDFAGRLRLFQMRLTHIDRPDTSLPEHKRKHAPSHYENWLNCVAEWFEGKYRAALADPMAGITSTMSNPMEDSQYADGSVDAGAQLDQNLFWMELQDMSIEEILSWMGPMDFAA</sequence>
<evidence type="ECO:0008006" key="8">
    <source>
        <dbReference type="Google" id="ProtNLM"/>
    </source>
</evidence>
<dbReference type="EMBL" id="JAPQKS010000004">
    <property type="protein sequence ID" value="KAJ5232004.1"/>
    <property type="molecule type" value="Genomic_DNA"/>
</dbReference>
<dbReference type="RefSeq" id="XP_058329997.1">
    <property type="nucleotide sequence ID" value="XM_058474257.1"/>
</dbReference>
<evidence type="ECO:0000256" key="2">
    <source>
        <dbReference type="ARBA" id="ARBA00023015"/>
    </source>
</evidence>
<dbReference type="PANTHER" id="PTHR31845">
    <property type="entry name" value="FINGER DOMAIN PROTEIN, PUTATIVE-RELATED"/>
    <property type="match status" value="1"/>
</dbReference>
<reference evidence="6" key="1">
    <citation type="submission" date="2022-11" db="EMBL/GenBank/DDBJ databases">
        <authorList>
            <person name="Petersen C."/>
        </authorList>
    </citation>
    <scope>NUCLEOTIDE SEQUENCE</scope>
    <source>
        <strain evidence="6">IBT 19713</strain>
    </source>
</reference>
<dbReference type="AlphaFoldDB" id="A0A9W9NYA5"/>
<proteinExistence type="predicted"/>
<protein>
    <recommendedName>
        <fullName evidence="8">Transcription factor domain-containing protein</fullName>
    </recommendedName>
</protein>